<keyword evidence="7" id="KW-1185">Reference proteome</keyword>
<dbReference type="GeneID" id="80873555"/>
<dbReference type="GO" id="GO:0005739">
    <property type="term" value="C:mitochondrion"/>
    <property type="evidence" value="ECO:0007669"/>
    <property type="project" value="UniProtKB-SubCell"/>
</dbReference>
<keyword evidence="3" id="KW-0809">Transit peptide</keyword>
<name>A0AAE9WBN9_9SCHI</name>
<evidence type="ECO:0000256" key="4">
    <source>
        <dbReference type="ARBA" id="ARBA00023128"/>
    </source>
</evidence>
<dbReference type="Proteomes" id="UP001212411">
    <property type="component" value="Chromosome 1"/>
</dbReference>
<dbReference type="CDD" id="cd00448">
    <property type="entry name" value="YjgF_YER057c_UK114_family"/>
    <property type="match status" value="1"/>
</dbReference>
<evidence type="ECO:0000256" key="1">
    <source>
        <dbReference type="ARBA" id="ARBA00004173"/>
    </source>
</evidence>
<dbReference type="InterPro" id="IPR035959">
    <property type="entry name" value="RutC-like_sf"/>
</dbReference>
<evidence type="ECO:0000313" key="7">
    <source>
        <dbReference type="Proteomes" id="UP001212411"/>
    </source>
</evidence>
<dbReference type="GO" id="GO:0019239">
    <property type="term" value="F:deaminase activity"/>
    <property type="evidence" value="ECO:0007669"/>
    <property type="project" value="TreeGrafter"/>
</dbReference>
<gene>
    <name evidence="6" type="primary">mmf2</name>
    <name evidence="6" type="ORF">SOMG_00067</name>
</gene>
<evidence type="ECO:0000313" key="6">
    <source>
        <dbReference type="EMBL" id="WBW71693.1"/>
    </source>
</evidence>
<accession>A0AAE9WBN9</accession>
<dbReference type="FunFam" id="3.30.1330.40:FF:000001">
    <property type="entry name" value="L-PSP family endoribonuclease"/>
    <property type="match status" value="1"/>
</dbReference>
<dbReference type="Gene3D" id="3.30.1330.40">
    <property type="entry name" value="RutC-like"/>
    <property type="match status" value="1"/>
</dbReference>
<dbReference type="EMBL" id="CP115611">
    <property type="protein sequence ID" value="WBW71693.1"/>
    <property type="molecule type" value="Genomic_DNA"/>
</dbReference>
<dbReference type="PANTHER" id="PTHR11803">
    <property type="entry name" value="2-IMINOBUTANOATE/2-IMINOPROPANOATE DEAMINASE RIDA"/>
    <property type="match status" value="1"/>
</dbReference>
<dbReference type="KEGG" id="som:SOMG_00067"/>
<evidence type="ECO:0000256" key="3">
    <source>
        <dbReference type="ARBA" id="ARBA00022946"/>
    </source>
</evidence>
<sequence>MGSKVVSNSPKLAVGGPYNQAVKSAGLIFCSGQAALRDGRVVDGTIQEQTRVTIENLAEVLKVSGSSLEKLVKVNIFLADIDDFSAMNEVYKEILPHPMPARTTVAAGQIPLQDKGIKIEIECIAAE</sequence>
<dbReference type="AlphaFoldDB" id="A0AAE9WBN9"/>
<dbReference type="SUPFAM" id="SSF55298">
    <property type="entry name" value="YjgF-like"/>
    <property type="match status" value="1"/>
</dbReference>
<evidence type="ECO:0000256" key="5">
    <source>
        <dbReference type="ARBA" id="ARBA00059637"/>
    </source>
</evidence>
<dbReference type="GO" id="GO:0005829">
    <property type="term" value="C:cytosol"/>
    <property type="evidence" value="ECO:0007669"/>
    <property type="project" value="TreeGrafter"/>
</dbReference>
<dbReference type="RefSeq" id="XP_056035936.1">
    <property type="nucleotide sequence ID" value="XM_056178866.1"/>
</dbReference>
<keyword evidence="4" id="KW-0496">Mitochondrion</keyword>
<comment type="subcellular location">
    <subcellularLocation>
        <location evidence="1">Mitochondrion</location>
    </subcellularLocation>
</comment>
<protein>
    <submittedName>
        <fullName evidence="6">Mitochondrial matrix protein</fullName>
    </submittedName>
</protein>
<proteinExistence type="inferred from homology"/>
<comment type="function">
    <text evidence="5">Plays a role in the maintenance of mitochondrial DNA.</text>
</comment>
<dbReference type="InterPro" id="IPR006175">
    <property type="entry name" value="YjgF/YER057c/UK114"/>
</dbReference>
<dbReference type="Pfam" id="PF01042">
    <property type="entry name" value="Ribonuc_L-PSP"/>
    <property type="match status" value="1"/>
</dbReference>
<organism evidence="6 7">
    <name type="scientific">Schizosaccharomyces osmophilus</name>
    <dbReference type="NCBI Taxonomy" id="2545709"/>
    <lineage>
        <taxon>Eukaryota</taxon>
        <taxon>Fungi</taxon>
        <taxon>Dikarya</taxon>
        <taxon>Ascomycota</taxon>
        <taxon>Taphrinomycotina</taxon>
        <taxon>Schizosaccharomycetes</taxon>
        <taxon>Schizosaccharomycetales</taxon>
        <taxon>Schizosaccharomycetaceae</taxon>
        <taxon>Schizosaccharomyces</taxon>
    </lineage>
</organism>
<dbReference type="PANTHER" id="PTHR11803:SF58">
    <property type="entry name" value="PROTEIN HMF1-RELATED"/>
    <property type="match status" value="1"/>
</dbReference>
<comment type="similarity">
    <text evidence="2">Belongs to the RutC family.</text>
</comment>
<reference evidence="6 7" key="1">
    <citation type="journal article" date="2023" name="G3 (Bethesda)">
        <title>A high-quality reference genome for the fission yeast Schizosaccharomyces osmophilus.</title>
        <authorList>
            <person name="Jia G.S."/>
            <person name="Zhang W.C."/>
            <person name="Liang Y."/>
            <person name="Liu X.H."/>
            <person name="Rhind N."/>
            <person name="Pidoux A."/>
            <person name="Brysch-Herzberg M."/>
            <person name="Du L.L."/>
        </authorList>
    </citation>
    <scope>NUCLEOTIDE SEQUENCE [LARGE SCALE GENOMIC DNA]</scope>
    <source>
        <strain evidence="6 7">CBS 15793</strain>
    </source>
</reference>
<evidence type="ECO:0000256" key="2">
    <source>
        <dbReference type="ARBA" id="ARBA00010552"/>
    </source>
</evidence>